<dbReference type="Pfam" id="PF01239">
    <property type="entry name" value="PPTA"/>
    <property type="match status" value="5"/>
</dbReference>
<evidence type="ECO:0000256" key="7">
    <source>
        <dbReference type="ARBA" id="ARBA00022737"/>
    </source>
</evidence>
<keyword evidence="15" id="KW-1185">Reference proteome</keyword>
<evidence type="ECO:0000256" key="10">
    <source>
        <dbReference type="ARBA" id="ARBA00041392"/>
    </source>
</evidence>
<evidence type="ECO:0000313" key="15">
    <source>
        <dbReference type="Proteomes" id="UP000481153"/>
    </source>
</evidence>
<dbReference type="Gene3D" id="1.25.40.120">
    <property type="entry name" value="Protein prenylyltransferase"/>
    <property type="match status" value="1"/>
</dbReference>
<protein>
    <recommendedName>
        <fullName evidence="9">Protein farnesyltransferase/geranylgeranyltransferase type-1 subunit alpha</fullName>
        <ecNumber evidence="4">2.5.1.58</ecNumber>
        <ecNumber evidence="3">2.5.1.59</ecNumber>
    </recommendedName>
    <alternativeName>
        <fullName evidence="12">CAAX farnesyltransferase subunit alpha</fullName>
    </alternativeName>
    <alternativeName>
        <fullName evidence="11">FTase-alpha</fullName>
    </alternativeName>
    <alternativeName>
        <fullName evidence="10">Ras proteins prenyltransferase subunit alpha</fullName>
    </alternativeName>
    <alternativeName>
        <fullName evidence="13">Type I protein geranyl-geranyltransferase subunit alpha</fullName>
    </alternativeName>
</protein>
<evidence type="ECO:0000313" key="14">
    <source>
        <dbReference type="EMBL" id="KAF0728591.1"/>
    </source>
</evidence>
<evidence type="ECO:0000256" key="11">
    <source>
        <dbReference type="ARBA" id="ARBA00042436"/>
    </source>
</evidence>
<evidence type="ECO:0000256" key="1">
    <source>
        <dbReference type="ARBA" id="ARBA00001946"/>
    </source>
</evidence>
<comment type="caution">
    <text evidence="14">The sequence shown here is derived from an EMBL/GenBank/DDBJ whole genome shotgun (WGS) entry which is preliminary data.</text>
</comment>
<dbReference type="Proteomes" id="UP000481153">
    <property type="component" value="Unassembled WGS sequence"/>
</dbReference>
<dbReference type="PANTHER" id="PTHR11129">
    <property type="entry name" value="PROTEIN FARNESYLTRANSFERASE ALPHA SUBUNIT/RAB GERANYLGERANYL TRANSFERASE ALPHA SUBUNIT"/>
    <property type="match status" value="1"/>
</dbReference>
<evidence type="ECO:0000256" key="2">
    <source>
        <dbReference type="ARBA" id="ARBA00006734"/>
    </source>
</evidence>
<keyword evidence="8" id="KW-0460">Magnesium</keyword>
<dbReference type="EC" id="2.5.1.58" evidence="4"/>
<dbReference type="GO" id="GO:0005965">
    <property type="term" value="C:protein farnesyltransferase complex"/>
    <property type="evidence" value="ECO:0007669"/>
    <property type="project" value="TreeGrafter"/>
</dbReference>
<evidence type="ECO:0000256" key="5">
    <source>
        <dbReference type="ARBA" id="ARBA00022602"/>
    </source>
</evidence>
<dbReference type="VEuPathDB" id="FungiDB:AeMF1_010929"/>
<dbReference type="PROSITE" id="PS51147">
    <property type="entry name" value="PFTA"/>
    <property type="match status" value="4"/>
</dbReference>
<proteinExistence type="inferred from homology"/>
<evidence type="ECO:0000256" key="6">
    <source>
        <dbReference type="ARBA" id="ARBA00022679"/>
    </source>
</evidence>
<evidence type="ECO:0000256" key="13">
    <source>
        <dbReference type="ARBA" id="ARBA00043219"/>
    </source>
</evidence>
<evidence type="ECO:0000256" key="8">
    <source>
        <dbReference type="ARBA" id="ARBA00022842"/>
    </source>
</evidence>
<keyword evidence="7" id="KW-0677">Repeat</keyword>
<dbReference type="SUPFAM" id="SSF48439">
    <property type="entry name" value="Protein prenylyltransferase"/>
    <property type="match status" value="1"/>
</dbReference>
<dbReference type="EC" id="2.5.1.59" evidence="3"/>
<dbReference type="GO" id="GO:0004660">
    <property type="term" value="F:protein farnesyltransferase activity"/>
    <property type="evidence" value="ECO:0007669"/>
    <property type="project" value="UniProtKB-EC"/>
</dbReference>
<accession>A0A6G0WMQ4</accession>
<dbReference type="GO" id="GO:0005953">
    <property type="term" value="C:CAAX-protein geranylgeranyltransferase complex"/>
    <property type="evidence" value="ECO:0007669"/>
    <property type="project" value="TreeGrafter"/>
</dbReference>
<evidence type="ECO:0000256" key="4">
    <source>
        <dbReference type="ARBA" id="ARBA00012702"/>
    </source>
</evidence>
<evidence type="ECO:0000256" key="3">
    <source>
        <dbReference type="ARBA" id="ARBA00012700"/>
    </source>
</evidence>
<keyword evidence="5" id="KW-0637">Prenyltransferase</keyword>
<organism evidence="14 15">
    <name type="scientific">Aphanomyces euteiches</name>
    <dbReference type="NCBI Taxonomy" id="100861"/>
    <lineage>
        <taxon>Eukaryota</taxon>
        <taxon>Sar</taxon>
        <taxon>Stramenopiles</taxon>
        <taxon>Oomycota</taxon>
        <taxon>Saprolegniomycetes</taxon>
        <taxon>Saprolegniales</taxon>
        <taxon>Verrucalvaceae</taxon>
        <taxon>Aphanomyces</taxon>
    </lineage>
</organism>
<evidence type="ECO:0000256" key="12">
    <source>
        <dbReference type="ARBA" id="ARBA00043086"/>
    </source>
</evidence>
<name>A0A6G0WMQ4_9STRA</name>
<evidence type="ECO:0000256" key="9">
    <source>
        <dbReference type="ARBA" id="ARBA00040965"/>
    </source>
</evidence>
<keyword evidence="6" id="KW-0808">Transferase</keyword>
<comment type="cofactor">
    <cofactor evidence="1">
        <name>Mg(2+)</name>
        <dbReference type="ChEBI" id="CHEBI:18420"/>
    </cofactor>
</comment>
<dbReference type="EMBL" id="VJMJ01000175">
    <property type="protein sequence ID" value="KAF0728591.1"/>
    <property type="molecule type" value="Genomic_DNA"/>
</dbReference>
<dbReference type="InterPro" id="IPR002088">
    <property type="entry name" value="Prenyl_trans_a"/>
</dbReference>
<gene>
    <name evidence="14" type="ORF">Ae201684_013553</name>
</gene>
<dbReference type="PANTHER" id="PTHR11129:SF1">
    <property type="entry name" value="PROTEIN FARNESYLTRANSFERASE_GERANYLGERANYLTRANSFERASE TYPE-1 SUBUNIT ALPHA"/>
    <property type="match status" value="1"/>
</dbReference>
<comment type="similarity">
    <text evidence="2">Belongs to the protein prenyltransferase subunit alpha family.</text>
</comment>
<reference evidence="14 15" key="1">
    <citation type="submission" date="2019-07" db="EMBL/GenBank/DDBJ databases">
        <title>Genomics analysis of Aphanomyces spp. identifies a new class of oomycete effector associated with host adaptation.</title>
        <authorList>
            <person name="Gaulin E."/>
        </authorList>
    </citation>
    <scope>NUCLEOTIDE SEQUENCE [LARGE SCALE GENOMIC DNA]</scope>
    <source>
        <strain evidence="14 15">ATCC 201684</strain>
    </source>
</reference>
<dbReference type="GO" id="GO:0004662">
    <property type="term" value="F:CAAX-protein geranylgeranyltransferase activity"/>
    <property type="evidence" value="ECO:0007669"/>
    <property type="project" value="UniProtKB-EC"/>
</dbReference>
<sequence length="298" mass="34807">MDDFSPTSAAWADVVRVPQDDGPNPAVPINYTQQFKDIMDLFRAVLLSDEHSERTLHLTTAAIEENPANYTAWHFRRKVLKALGSNLYDELEFTHLHALESPKNYQIWHHRREIVDQLNDSSHELEMIAEALDADNKNYHAWSYRQWVVQRFSLWDGELAFVDQMLLVDMRNNSAWNHRWFVIQKMAPVTPAIRAKEADFAIKFIRKAPHNESPWNYLRAWVRQDDFHDHATIKALASEIYDAHRTCMFAANMLVDLYSQENTPEAIGRAKEILQELVVQDPVRAAYWTHRAKQLPVC</sequence>
<dbReference type="AlphaFoldDB" id="A0A6G0WMQ4"/>